<dbReference type="AlphaFoldDB" id="C0PN36"/>
<reference evidence="1" key="2">
    <citation type="submission" date="2012-06" db="EMBL/GenBank/DDBJ databases">
        <authorList>
            <person name="Yu Y."/>
            <person name="Currie J."/>
            <person name="Lomeli R."/>
            <person name="Angelova A."/>
            <person name="Collura K."/>
            <person name="Wissotski M."/>
            <person name="Campos D."/>
            <person name="Kudrna D."/>
            <person name="Golser W."/>
            <person name="Ashely E."/>
            <person name="Descour A."/>
            <person name="Fernandes J."/>
            <person name="Soderlund C."/>
            <person name="Walbot V."/>
        </authorList>
    </citation>
    <scope>NUCLEOTIDE SEQUENCE</scope>
    <source>
        <strain evidence="1">B73</strain>
    </source>
</reference>
<proteinExistence type="evidence at transcript level"/>
<sequence length="77" mass="9015">MQRVRYFTFVMLIRMVQEKIPRNTTFLMPSDRLLSRPFLSQVLEFLSRHSITVPLVFNYLIRLPNGTIVPSSHPPLG</sequence>
<evidence type="ECO:0000313" key="1">
    <source>
        <dbReference type="EMBL" id="ACN36602.1"/>
    </source>
</evidence>
<dbReference type="EMBL" id="BT069705">
    <property type="protein sequence ID" value="ACN36602.1"/>
    <property type="molecule type" value="mRNA"/>
</dbReference>
<dbReference type="PANTHER" id="PTHR36069">
    <property type="entry name" value="EXPRESSED PROTEIN-RELATED"/>
    <property type="match status" value="1"/>
</dbReference>
<dbReference type="InterPro" id="IPR053339">
    <property type="entry name" value="FAS1_domain_protein"/>
</dbReference>
<organism evidence="1">
    <name type="scientific">Zea mays</name>
    <name type="common">Maize</name>
    <dbReference type="NCBI Taxonomy" id="4577"/>
    <lineage>
        <taxon>Eukaryota</taxon>
        <taxon>Viridiplantae</taxon>
        <taxon>Streptophyta</taxon>
        <taxon>Embryophyta</taxon>
        <taxon>Tracheophyta</taxon>
        <taxon>Spermatophyta</taxon>
        <taxon>Magnoliopsida</taxon>
        <taxon>Liliopsida</taxon>
        <taxon>Poales</taxon>
        <taxon>Poaceae</taxon>
        <taxon>PACMAD clade</taxon>
        <taxon>Panicoideae</taxon>
        <taxon>Andropogonodae</taxon>
        <taxon>Andropogoneae</taxon>
        <taxon>Tripsacinae</taxon>
        <taxon>Zea</taxon>
    </lineage>
</organism>
<dbReference type="PANTHER" id="PTHR36069:SF1">
    <property type="entry name" value="EXPRESSED PROTEIN"/>
    <property type="match status" value="1"/>
</dbReference>
<accession>C0PN36</accession>
<dbReference type="HOGENOM" id="CLU_2641707_0_0_1"/>
<name>C0PN36_MAIZE</name>
<protein>
    <submittedName>
        <fullName evidence="1">Uncharacterized protein</fullName>
    </submittedName>
</protein>
<reference evidence="1" key="1">
    <citation type="journal article" date="2009" name="PLoS Genet.">
        <title>Sequencing, mapping, and analysis of 27,455 maize full-length cDNAs.</title>
        <authorList>
            <person name="Soderlund C."/>
            <person name="Descour A."/>
            <person name="Kudrna D."/>
            <person name="Bomhoff M."/>
            <person name="Boyd L."/>
            <person name="Currie J."/>
            <person name="Angelova A."/>
            <person name="Collura K."/>
            <person name="Wissotski M."/>
            <person name="Ashley E."/>
            <person name="Morrow D."/>
            <person name="Fernandes J."/>
            <person name="Walbot V."/>
            <person name="Yu Y."/>
        </authorList>
    </citation>
    <scope>NUCLEOTIDE SEQUENCE</scope>
    <source>
        <strain evidence="1">B73</strain>
    </source>
</reference>